<evidence type="ECO:0000313" key="8">
    <source>
        <dbReference type="Proteomes" id="UP000320390"/>
    </source>
</evidence>
<dbReference type="InterPro" id="IPR050833">
    <property type="entry name" value="Poly_Biosynth_Transport"/>
</dbReference>
<dbReference type="RefSeq" id="WP_145204406.1">
    <property type="nucleotide sequence ID" value="NZ_CP036434.1"/>
</dbReference>
<evidence type="ECO:0000256" key="6">
    <source>
        <dbReference type="SAM" id="Phobius"/>
    </source>
</evidence>
<keyword evidence="5 6" id="KW-0472">Membrane</keyword>
<feature type="transmembrane region" description="Helical" evidence="6">
    <location>
        <begin position="310"/>
        <end position="334"/>
    </location>
</feature>
<dbReference type="OrthoDB" id="580892at2"/>
<feature type="transmembrane region" description="Helical" evidence="6">
    <location>
        <begin position="224"/>
        <end position="243"/>
    </location>
</feature>
<keyword evidence="8" id="KW-1185">Reference proteome</keyword>
<feature type="transmembrane region" description="Helical" evidence="6">
    <location>
        <begin position="346"/>
        <end position="370"/>
    </location>
</feature>
<evidence type="ECO:0000313" key="7">
    <source>
        <dbReference type="EMBL" id="QDV09657.1"/>
    </source>
</evidence>
<dbReference type="PANTHER" id="PTHR30250:SF26">
    <property type="entry name" value="PSMA PROTEIN"/>
    <property type="match status" value="1"/>
</dbReference>
<name>A0A518EZZ1_9BACT</name>
<reference evidence="7 8" key="1">
    <citation type="submission" date="2019-02" db="EMBL/GenBank/DDBJ databases">
        <title>Deep-cultivation of Planctomycetes and their phenomic and genomic characterization uncovers novel biology.</title>
        <authorList>
            <person name="Wiegand S."/>
            <person name="Jogler M."/>
            <person name="Boedeker C."/>
            <person name="Pinto D."/>
            <person name="Vollmers J."/>
            <person name="Rivas-Marin E."/>
            <person name="Kohn T."/>
            <person name="Peeters S.H."/>
            <person name="Heuer A."/>
            <person name="Rast P."/>
            <person name="Oberbeckmann S."/>
            <person name="Bunk B."/>
            <person name="Jeske O."/>
            <person name="Meyerdierks A."/>
            <person name="Storesund J.E."/>
            <person name="Kallscheuer N."/>
            <person name="Luecker S."/>
            <person name="Lage O.M."/>
            <person name="Pohl T."/>
            <person name="Merkel B.J."/>
            <person name="Hornburger P."/>
            <person name="Mueller R.-W."/>
            <person name="Bruemmer F."/>
            <person name="Labrenz M."/>
            <person name="Spormann A.M."/>
            <person name="Op den Camp H."/>
            <person name="Overmann J."/>
            <person name="Amann R."/>
            <person name="Jetten M.S.M."/>
            <person name="Mascher T."/>
            <person name="Medema M.H."/>
            <person name="Devos D.P."/>
            <person name="Kaster A.-K."/>
            <person name="Ovreas L."/>
            <person name="Rohde M."/>
            <person name="Galperin M.Y."/>
            <person name="Jogler C."/>
        </authorList>
    </citation>
    <scope>NUCLEOTIDE SEQUENCE [LARGE SCALE GENOMIC DNA]</scope>
    <source>
        <strain evidence="7 8">Poly30</strain>
    </source>
</reference>
<feature type="transmembrane region" description="Helical" evidence="6">
    <location>
        <begin position="183"/>
        <end position="203"/>
    </location>
</feature>
<feature type="transmembrane region" description="Helical" evidence="6">
    <location>
        <begin position="377"/>
        <end position="395"/>
    </location>
</feature>
<evidence type="ECO:0000256" key="1">
    <source>
        <dbReference type="ARBA" id="ARBA00004651"/>
    </source>
</evidence>
<accession>A0A518EZZ1</accession>
<feature type="transmembrane region" description="Helical" evidence="6">
    <location>
        <begin position="465"/>
        <end position="487"/>
    </location>
</feature>
<evidence type="ECO:0000256" key="5">
    <source>
        <dbReference type="ARBA" id="ARBA00023136"/>
    </source>
</evidence>
<protein>
    <submittedName>
        <fullName evidence="7">Polysaccharide biosynthesis protein</fullName>
    </submittedName>
</protein>
<evidence type="ECO:0000256" key="4">
    <source>
        <dbReference type="ARBA" id="ARBA00022989"/>
    </source>
</evidence>
<keyword evidence="2" id="KW-1003">Cell membrane</keyword>
<keyword evidence="4 6" id="KW-1133">Transmembrane helix</keyword>
<feature type="transmembrane region" description="Helical" evidence="6">
    <location>
        <begin position="78"/>
        <end position="105"/>
    </location>
</feature>
<feature type="transmembrane region" description="Helical" evidence="6">
    <location>
        <begin position="125"/>
        <end position="146"/>
    </location>
</feature>
<feature type="transmembrane region" description="Helical" evidence="6">
    <location>
        <begin position="440"/>
        <end position="459"/>
    </location>
</feature>
<dbReference type="EMBL" id="CP036434">
    <property type="protein sequence ID" value="QDV09657.1"/>
    <property type="molecule type" value="Genomic_DNA"/>
</dbReference>
<proteinExistence type="predicted"/>
<keyword evidence="3 6" id="KW-0812">Transmembrane</keyword>
<sequence length="503" mass="54594">MLKHIGSSWLLTILQIVAMLKLTPFMAERLGTESYGVWLEIVALTGALKLLIAGVPMASVRFLSAALGRKDLDEVRRVVSTCFAMCVGLGALAFSVGGAASVYFTGTFLEKPTVAVLGVGESAALAYWVVVASVAMGFVMRLPYGILEAYHDFHHRNAIMAAELLLRFLLSIGLLMHDASIEVLAFAMIFSQVVEFVVALGIVKLRHPEVHFGLAHYDRTLLRSILGFSLFTLLLNMGAQLAFRADALVIGEFLSDPAAIADYDFGNKFFEYLIALVLGIGMVVMPYATRLRAEGDSSDLGGVFLKYSKMALSLSLCVGLYLLVLGPEFLAWWLQDQYHPRSGVVTQILMLSFFAFLPIRGVALPMLMGLGEPRKPAIAFLGMGVLNVALSVALIGPYGLVGVALGTAIPNVLFAGYVLKLACAEIHVPVTQYLRHVFGRALVGSLVPLGFLAWCKWGLDLQGFVPVFGAGAVMVGVFALTWIFFVYRGDPDYDLPALIRRKL</sequence>
<feature type="transmembrane region" description="Helical" evidence="6">
    <location>
        <begin position="401"/>
        <end position="419"/>
    </location>
</feature>
<organism evidence="7 8">
    <name type="scientific">Saltatorellus ferox</name>
    <dbReference type="NCBI Taxonomy" id="2528018"/>
    <lineage>
        <taxon>Bacteria</taxon>
        <taxon>Pseudomonadati</taxon>
        <taxon>Planctomycetota</taxon>
        <taxon>Planctomycetia</taxon>
        <taxon>Planctomycetia incertae sedis</taxon>
        <taxon>Saltatorellus</taxon>
    </lineage>
</organism>
<feature type="transmembrane region" description="Helical" evidence="6">
    <location>
        <begin position="269"/>
        <end position="289"/>
    </location>
</feature>
<gene>
    <name evidence="7" type="ORF">Poly30_52150</name>
</gene>
<feature type="transmembrane region" description="Helical" evidence="6">
    <location>
        <begin position="158"/>
        <end position="177"/>
    </location>
</feature>
<dbReference type="PANTHER" id="PTHR30250">
    <property type="entry name" value="PST FAMILY PREDICTED COLANIC ACID TRANSPORTER"/>
    <property type="match status" value="1"/>
</dbReference>
<dbReference type="GO" id="GO:0005886">
    <property type="term" value="C:plasma membrane"/>
    <property type="evidence" value="ECO:0007669"/>
    <property type="project" value="UniProtKB-SubCell"/>
</dbReference>
<evidence type="ECO:0000256" key="2">
    <source>
        <dbReference type="ARBA" id="ARBA00022475"/>
    </source>
</evidence>
<comment type="subcellular location">
    <subcellularLocation>
        <location evidence="1">Cell membrane</location>
        <topology evidence="1">Multi-pass membrane protein</topology>
    </subcellularLocation>
</comment>
<dbReference type="AlphaFoldDB" id="A0A518EZZ1"/>
<dbReference type="Proteomes" id="UP000320390">
    <property type="component" value="Chromosome"/>
</dbReference>
<evidence type="ECO:0000256" key="3">
    <source>
        <dbReference type="ARBA" id="ARBA00022692"/>
    </source>
</evidence>
<feature type="transmembrane region" description="Helical" evidence="6">
    <location>
        <begin position="37"/>
        <end position="58"/>
    </location>
</feature>